<dbReference type="HOGENOM" id="CLU_001305_0_0_1"/>
<dbReference type="SUPFAM" id="SSF81901">
    <property type="entry name" value="HCP-like"/>
    <property type="match status" value="1"/>
</dbReference>
<name>V5FQ51_BYSSN</name>
<dbReference type="Proteomes" id="UP000018001">
    <property type="component" value="Unassembled WGS sequence"/>
</dbReference>
<reference evidence="4" key="1">
    <citation type="journal article" date="2014" name="Genome Announc.">
        <title>Draft genome sequence of the formaldehyde-resistant fungus Byssochlamys spectabilis No. 5 (anamorph Paecilomyces variotii No. 5) (NBRC109023).</title>
        <authorList>
            <person name="Oka T."/>
            <person name="Ekino K."/>
            <person name="Fukuda K."/>
            <person name="Nomura Y."/>
        </authorList>
    </citation>
    <scope>NUCLEOTIDE SEQUENCE [LARGE SCALE GENOMIC DNA]</scope>
    <source>
        <strain evidence="4">No. 5 / NBRC 109023</strain>
    </source>
</reference>
<dbReference type="Gene3D" id="1.25.40.10">
    <property type="entry name" value="Tetratricopeptide repeat domain"/>
    <property type="match status" value="1"/>
</dbReference>
<dbReference type="eggNOG" id="KOG4626">
    <property type="taxonomic scope" value="Eukaryota"/>
</dbReference>
<accession>V5FQ51</accession>
<keyword evidence="4" id="KW-1185">Reference proteome</keyword>
<dbReference type="PANTHER" id="PTHR19959:SF119">
    <property type="entry name" value="FUNGAL LIPASE-LIKE DOMAIN-CONTAINING PROTEIN"/>
    <property type="match status" value="1"/>
</dbReference>
<sequence>MLAIMDLAGHDQVQEASRLDRLGVELVQLYRETGNIDHLHESVKLARQAVDLCAESDRPAYLSELSKRLRERFEREGKVQDLSESLQLAQNAIIASRMISRRIIDDVSDSPDDRSAEGSRSVEAASTFSPIDEPHTSCPNSPSSYRGYPFSRLEDLGGLDQTIKVAQDPVDLESGGHQGWIKYLNNLGIRYQKSFEDLEKALEPSNPFDTPKQTVNTPSDTKLVGGAIHIERQDTPLGNRINSTGASLHGIEPPDPNDDEEDAFQATMAQESMLFKRLDSPLSLSFGPNSDMDSRRSSAYLGQATWDTTPSDTGDFADIPGYLAERLGYHSETPARVANLEQAIELQTKFLEATPHDHPSRTDYLLTLSNHLHYRYQTLGSMEDLDMAIRMTEEAINLGPVNDSERSVNLCALSRRLRDRYMKTEDVADIRESIQLARKAVDGISRDNPNRAICLNELSIGLEISFLRTGWLTDLETAIRASQEALTIASLDHPIRAELLYSLSSQLTHRFEQIGALVDLQEAIYLMQKVVHLTPFNHPCRVSFLYTLGSQFGSLYKRTDAVSDLNKAIEMGQQASAIVREDEPIRVSILNSLSVHLGARFLKTKSAADLNEAILLGQKALNMILYRHPDRPVLLHNLSCRLLDRFRSQDNISDLQEAVRKGSQAVDAAPQGHPNRAMYLNHLGSLLRDPCVREGQIITGNREPISLFTDALQQYNAPPLDRIKAGQNAFDCHVSTEDWTKATIVAQDVVQLLPWLVPRWLNRDDQQHLIKNMTHFSSLAASAVLQAGGSAAEAIEMLEAGRGVIGSLTIDLRADISGLQRIDPLLYNQYIQLRRQILLPSGNGMAPSADTLKHQRTPGSLNFQGLKTNFSNAISRRTESMKELEAIERKIRTISGFEHFRVPLSAADFVELAQKGPVAAFNVTEYRSDALIATKRGIASIPLDLSLDDLKRNAARLVGNERLSRGKPSTKAKRNQELRDMMRWLWETAVKPVLLHLGLMSSKPEHHVPRLWWVASGYMGLFPLHAAGDEESVTMDYVISSYTPTFKALRFSREKEQRPTPPIKDVKMLIVPVPETMGKPSLKTHDEIEAIQKSMGSVAYTVLDMPSKVDILRELSRHHFIHFACHGSPDPANPSDAALLLAPGHDGNPERLTVREISMLNHDDARLAYLSACSTAENSAEELMDEIIHVASAFQLIGFPHVVGTLWDTSDKAAVQVAKLFYQEIGRQLDNPLTSRGHDIASCLHQALQGIRLSPRVIRSKDVLSWAPFIHMGA</sequence>
<evidence type="ECO:0000256" key="1">
    <source>
        <dbReference type="SAM" id="MobiDB-lite"/>
    </source>
</evidence>
<organism evidence="3 4">
    <name type="scientific">Byssochlamys spectabilis (strain No. 5 / NBRC 109023)</name>
    <name type="common">Paecilomyces variotii</name>
    <dbReference type="NCBI Taxonomy" id="1356009"/>
    <lineage>
        <taxon>Eukaryota</taxon>
        <taxon>Fungi</taxon>
        <taxon>Dikarya</taxon>
        <taxon>Ascomycota</taxon>
        <taxon>Pezizomycotina</taxon>
        <taxon>Eurotiomycetes</taxon>
        <taxon>Eurotiomycetidae</taxon>
        <taxon>Eurotiales</taxon>
        <taxon>Thermoascaceae</taxon>
        <taxon>Paecilomyces</taxon>
    </lineage>
</organism>
<dbReference type="Pfam" id="PF12770">
    <property type="entry name" value="CHAT"/>
    <property type="match status" value="1"/>
</dbReference>
<evidence type="ECO:0000313" key="3">
    <source>
        <dbReference type="EMBL" id="GAD94103.1"/>
    </source>
</evidence>
<evidence type="ECO:0000259" key="2">
    <source>
        <dbReference type="Pfam" id="PF12770"/>
    </source>
</evidence>
<feature type="region of interest" description="Disordered" evidence="1">
    <location>
        <begin position="107"/>
        <end position="146"/>
    </location>
</feature>
<feature type="domain" description="CHAT" evidence="2">
    <location>
        <begin position="981"/>
        <end position="1274"/>
    </location>
</feature>
<gene>
    <name evidence="3" type="ORF">PVAR5_2724</name>
</gene>
<dbReference type="PANTHER" id="PTHR19959">
    <property type="entry name" value="KINESIN LIGHT CHAIN"/>
    <property type="match status" value="1"/>
</dbReference>
<evidence type="ECO:0000313" key="4">
    <source>
        <dbReference type="Proteomes" id="UP000018001"/>
    </source>
</evidence>
<comment type="caution">
    <text evidence="3">The sequence shown here is derived from an EMBL/GenBank/DDBJ whole genome shotgun (WGS) entry which is preliminary data.</text>
</comment>
<dbReference type="InterPro" id="IPR011990">
    <property type="entry name" value="TPR-like_helical_dom_sf"/>
</dbReference>
<dbReference type="InterPro" id="IPR024983">
    <property type="entry name" value="CHAT_dom"/>
</dbReference>
<dbReference type="AlphaFoldDB" id="V5FQ51"/>
<proteinExistence type="predicted"/>
<dbReference type="EMBL" id="BAUL01000079">
    <property type="protein sequence ID" value="GAD94103.1"/>
    <property type="molecule type" value="Genomic_DNA"/>
</dbReference>
<protein>
    <recommendedName>
        <fullName evidence="2">CHAT domain-containing protein</fullName>
    </recommendedName>
</protein>
<dbReference type="OrthoDB" id="9991317at2759"/>
<dbReference type="SUPFAM" id="SSF48452">
    <property type="entry name" value="TPR-like"/>
    <property type="match status" value="1"/>
</dbReference>
<dbReference type="InParanoid" id="V5FQ51"/>